<dbReference type="EMBL" id="CABVHQ010000123">
    <property type="protein sequence ID" value="VVO40908.1"/>
    <property type="molecule type" value="Genomic_DNA"/>
</dbReference>
<reference evidence="2 3" key="1">
    <citation type="submission" date="2019-09" db="EMBL/GenBank/DDBJ databases">
        <authorList>
            <person name="Chandra G."/>
            <person name="Truman W A."/>
        </authorList>
    </citation>
    <scope>NUCLEOTIDE SEQUENCE [LARGE SCALE GENOMIC DNA]</scope>
    <source>
        <strain evidence="2">PS691</strain>
    </source>
</reference>
<evidence type="ECO:0000256" key="1">
    <source>
        <dbReference type="SAM" id="Phobius"/>
    </source>
</evidence>
<name>A0A5E7FMR9_PSEFL</name>
<evidence type="ECO:0000313" key="3">
    <source>
        <dbReference type="Proteomes" id="UP000337909"/>
    </source>
</evidence>
<dbReference type="AlphaFoldDB" id="A0A5E7FMR9"/>
<keyword evidence="1" id="KW-1133">Transmembrane helix</keyword>
<dbReference type="Proteomes" id="UP000337909">
    <property type="component" value="Unassembled WGS sequence"/>
</dbReference>
<evidence type="ECO:0008006" key="4">
    <source>
        <dbReference type="Google" id="ProtNLM"/>
    </source>
</evidence>
<organism evidence="2 3">
    <name type="scientific">Pseudomonas fluorescens</name>
    <dbReference type="NCBI Taxonomy" id="294"/>
    <lineage>
        <taxon>Bacteria</taxon>
        <taxon>Pseudomonadati</taxon>
        <taxon>Pseudomonadota</taxon>
        <taxon>Gammaproteobacteria</taxon>
        <taxon>Pseudomonadales</taxon>
        <taxon>Pseudomonadaceae</taxon>
        <taxon>Pseudomonas</taxon>
    </lineage>
</organism>
<sequence>MSADIKAAPIESNIPVYLKLATVTMIWGGTFVAGRFLADSLNPLLAASLRFLLASLALATNPLRGRREKGFDRE</sequence>
<proteinExistence type="predicted"/>
<protein>
    <recommendedName>
        <fullName evidence="4">EamA domain-containing protein</fullName>
    </recommendedName>
</protein>
<gene>
    <name evidence="2" type="ORF">PS691_05732</name>
</gene>
<feature type="transmembrane region" description="Helical" evidence="1">
    <location>
        <begin position="44"/>
        <end position="63"/>
    </location>
</feature>
<accession>A0A5E7FMR9</accession>
<keyword evidence="1" id="KW-0812">Transmembrane</keyword>
<keyword evidence="1" id="KW-0472">Membrane</keyword>
<feature type="transmembrane region" description="Helical" evidence="1">
    <location>
        <begin position="16"/>
        <end position="38"/>
    </location>
</feature>
<evidence type="ECO:0000313" key="2">
    <source>
        <dbReference type="EMBL" id="VVO40908.1"/>
    </source>
</evidence>